<dbReference type="Pfam" id="PF00877">
    <property type="entry name" value="NLPC_P60"/>
    <property type="match status" value="1"/>
</dbReference>
<feature type="domain" description="NlpC/P60" evidence="5">
    <location>
        <begin position="208"/>
        <end position="341"/>
    </location>
</feature>
<evidence type="ECO:0000256" key="4">
    <source>
        <dbReference type="ARBA" id="ARBA00022807"/>
    </source>
</evidence>
<dbReference type="Proteomes" id="UP000199614">
    <property type="component" value="Unassembled WGS sequence"/>
</dbReference>
<evidence type="ECO:0000259" key="5">
    <source>
        <dbReference type="PROSITE" id="PS51935"/>
    </source>
</evidence>
<protein>
    <submittedName>
        <fullName evidence="6">Cell wall-associated hydrolase, NlpC family</fullName>
    </submittedName>
</protein>
<dbReference type="PANTHER" id="PTHR47359">
    <property type="entry name" value="PEPTIDOGLYCAN DL-ENDOPEPTIDASE CWLO"/>
    <property type="match status" value="1"/>
</dbReference>
<dbReference type="Gene3D" id="3.90.1720.10">
    <property type="entry name" value="endopeptidase domain like (from Nostoc punctiforme)"/>
    <property type="match status" value="1"/>
</dbReference>
<dbReference type="PANTHER" id="PTHR47359:SF3">
    <property type="entry name" value="NLP_P60 DOMAIN-CONTAINING PROTEIN-RELATED"/>
    <property type="match status" value="1"/>
</dbReference>
<dbReference type="OrthoDB" id="5496837at2"/>
<evidence type="ECO:0000313" key="6">
    <source>
        <dbReference type="EMBL" id="SFO36108.1"/>
    </source>
</evidence>
<dbReference type="InterPro" id="IPR038765">
    <property type="entry name" value="Papain-like_cys_pep_sf"/>
</dbReference>
<dbReference type="SUPFAM" id="SSF54001">
    <property type="entry name" value="Cysteine proteinases"/>
    <property type="match status" value="1"/>
</dbReference>
<name>A0A1I5GJE0_PSUAM</name>
<dbReference type="EMBL" id="FOUY01000047">
    <property type="protein sequence ID" value="SFO36108.1"/>
    <property type="molecule type" value="Genomic_DNA"/>
</dbReference>
<evidence type="ECO:0000256" key="1">
    <source>
        <dbReference type="ARBA" id="ARBA00007074"/>
    </source>
</evidence>
<keyword evidence="7" id="KW-1185">Reference proteome</keyword>
<dbReference type="GO" id="GO:0006508">
    <property type="term" value="P:proteolysis"/>
    <property type="evidence" value="ECO:0007669"/>
    <property type="project" value="UniProtKB-KW"/>
</dbReference>
<dbReference type="AlphaFoldDB" id="A0A1I5GJE0"/>
<dbReference type="STRING" id="260086.SAMN05216207_104727"/>
<dbReference type="PROSITE" id="PS51935">
    <property type="entry name" value="NLPC_P60"/>
    <property type="match status" value="1"/>
</dbReference>
<dbReference type="RefSeq" id="WP_143105571.1">
    <property type="nucleotide sequence ID" value="NZ_FOUY01000047.1"/>
</dbReference>
<comment type="similarity">
    <text evidence="1">Belongs to the peptidase C40 family.</text>
</comment>
<sequence length="346" mass="35756">MRAAAASGAIALGLVLFLGFLLIVAVAGSGAGRPTPGLPGVVCAPPGADPAQLVEGIGPEQVSNAGLIVATGVEMGVPQHGWVVALATAMQESNLQNLANSNVPESLELPNQGVGSDHDSVGLFQQREAGWGDVATRMDPRQSARLFYDALLQVPGWESLPVTRAAQLVQVSAFPDAYAKWEQSAATLAGALEGVECGPQTGPTPAADPQIQRVVDRAMSQQGQPYVWGGGDANGPTGGGFDCSGLMVYAFAEIGIGVPHQTQAIWNSFQPAITDQAAIQPGDMVLFSSNGQPGGIHHVGLYLGNGQMLHAPETGDVVKVEPDIWSNTYYSQEFIGAVRATNPTAA</sequence>
<dbReference type="InterPro" id="IPR000064">
    <property type="entry name" value="NLP_P60_dom"/>
</dbReference>
<proteinExistence type="inferred from homology"/>
<evidence type="ECO:0000313" key="7">
    <source>
        <dbReference type="Proteomes" id="UP000199614"/>
    </source>
</evidence>
<evidence type="ECO:0000256" key="2">
    <source>
        <dbReference type="ARBA" id="ARBA00022670"/>
    </source>
</evidence>
<keyword evidence="4" id="KW-0788">Thiol protease</keyword>
<gene>
    <name evidence="6" type="ORF">SAMN05216207_104727</name>
</gene>
<dbReference type="GO" id="GO:0008234">
    <property type="term" value="F:cysteine-type peptidase activity"/>
    <property type="evidence" value="ECO:0007669"/>
    <property type="project" value="UniProtKB-KW"/>
</dbReference>
<organism evidence="6 7">
    <name type="scientific">Pseudonocardia ammonioxydans</name>
    <dbReference type="NCBI Taxonomy" id="260086"/>
    <lineage>
        <taxon>Bacteria</taxon>
        <taxon>Bacillati</taxon>
        <taxon>Actinomycetota</taxon>
        <taxon>Actinomycetes</taxon>
        <taxon>Pseudonocardiales</taxon>
        <taxon>Pseudonocardiaceae</taxon>
        <taxon>Pseudonocardia</taxon>
    </lineage>
</organism>
<accession>A0A1I5GJE0</accession>
<keyword evidence="3 6" id="KW-0378">Hydrolase</keyword>
<reference evidence="6 7" key="1">
    <citation type="submission" date="2016-10" db="EMBL/GenBank/DDBJ databases">
        <authorList>
            <person name="de Groot N.N."/>
        </authorList>
    </citation>
    <scope>NUCLEOTIDE SEQUENCE [LARGE SCALE GENOMIC DNA]</scope>
    <source>
        <strain evidence="6 7">CGMCC 4.1877</strain>
    </source>
</reference>
<evidence type="ECO:0000256" key="3">
    <source>
        <dbReference type="ARBA" id="ARBA00022801"/>
    </source>
</evidence>
<dbReference type="InterPro" id="IPR051794">
    <property type="entry name" value="PG_Endopeptidase_C40"/>
</dbReference>
<keyword evidence="2" id="KW-0645">Protease</keyword>